<reference evidence="1 2" key="1">
    <citation type="submission" date="2019-08" db="EMBL/GenBank/DDBJ databases">
        <title>Rapid identification of Enteric Bacteria from Whole Genome Sequences (WGS) using Average Nucleotide Identity (ANI).</title>
        <authorList>
            <person name="Lane C."/>
        </authorList>
    </citation>
    <scope>NUCLEOTIDE SEQUENCE [LARGE SCALE GENOMIC DNA]</scope>
    <source>
        <strain evidence="1 2">D4984</strain>
    </source>
</reference>
<dbReference type="Pfam" id="PF11186">
    <property type="entry name" value="DUF2972"/>
    <property type="match status" value="1"/>
</dbReference>
<evidence type="ECO:0000313" key="2">
    <source>
        <dbReference type="Proteomes" id="UP000321317"/>
    </source>
</evidence>
<dbReference type="EMBL" id="VRMA01000026">
    <property type="protein sequence ID" value="TXK58682.1"/>
    <property type="molecule type" value="Genomic_DNA"/>
</dbReference>
<gene>
    <name evidence="1" type="ORF">FVD16_02365</name>
</gene>
<organism evidence="1 2">
    <name type="scientific">Campylobacter helveticus</name>
    <dbReference type="NCBI Taxonomy" id="28898"/>
    <lineage>
        <taxon>Bacteria</taxon>
        <taxon>Pseudomonadati</taxon>
        <taxon>Campylobacterota</taxon>
        <taxon>Epsilonproteobacteria</taxon>
        <taxon>Campylobacterales</taxon>
        <taxon>Campylobacteraceae</taxon>
        <taxon>Campylobacter</taxon>
    </lineage>
</organism>
<name>A0ABY3L442_9BACT</name>
<dbReference type="Proteomes" id="UP000321317">
    <property type="component" value="Unassembled WGS sequence"/>
</dbReference>
<accession>A0ABY3L442</accession>
<evidence type="ECO:0000313" key="1">
    <source>
        <dbReference type="EMBL" id="TXK58682.1"/>
    </source>
</evidence>
<dbReference type="InterPro" id="IPR021353">
    <property type="entry name" value="DUF2972"/>
</dbReference>
<sequence length="389" mass="46307">LSDTIKAYAKAGLDYRLIPAEKAWEMNLPLPRRYEFVGFFYGVSAHQPLEIFFTKSFGLNFICLTDGSAYANIHQFYSMQQKDVAFFAYWFMNQTNQSRKRIYLSANFPFLILVRDPISRLKSQINHGYFKDACLCERTTFHLNDNIDEVLDRRRFYTYCLYPSIEESSYLIECAKNVNFSYTSTAELCQKEVYYIDASEVNPDRVMESMRKYAKFFNKNMDEERLLSLESDLKTIRWNILKHIIPLSLEINNLKIEITVKNQKGNLKDCTKKFIDKNYSELFNIVILAMKEKDFKSLKENEKLFNETKIYLNQFIEKLENLRQNYVKTFVKENDVLNYLKTHKQEALTFKEILDKELTHIKTHRPDIVASWKYYGEFERMCGEMEIID</sequence>
<protein>
    <submittedName>
        <fullName evidence="1">DUF2972 domain-containing protein</fullName>
    </submittedName>
</protein>
<comment type="caution">
    <text evidence="1">The sequence shown here is derived from an EMBL/GenBank/DDBJ whole genome shotgun (WGS) entry which is preliminary data.</text>
</comment>
<proteinExistence type="predicted"/>
<keyword evidence="2" id="KW-1185">Reference proteome</keyword>
<dbReference type="RefSeq" id="WP_147734466.1">
    <property type="nucleotide sequence ID" value="NZ_JAPMRN010000032.1"/>
</dbReference>
<feature type="non-terminal residue" evidence="1">
    <location>
        <position position="1"/>
    </location>
</feature>